<dbReference type="InterPro" id="IPR002034">
    <property type="entry name" value="AIPM/Hcit_synth_CS"/>
</dbReference>
<dbReference type="InterPro" id="IPR013709">
    <property type="entry name" value="2-isopropylmalate_synth_dimer"/>
</dbReference>
<dbReference type="PROSITE" id="PS50991">
    <property type="entry name" value="PYR_CT"/>
    <property type="match status" value="1"/>
</dbReference>
<dbReference type="InterPro" id="IPR000891">
    <property type="entry name" value="PYR_CT"/>
</dbReference>
<dbReference type="EMBL" id="SLUK01000008">
    <property type="protein sequence ID" value="TCL42724.1"/>
    <property type="molecule type" value="Genomic_DNA"/>
</dbReference>
<dbReference type="Gene3D" id="3.20.20.70">
    <property type="entry name" value="Aldolase class I"/>
    <property type="match status" value="1"/>
</dbReference>
<feature type="domain" description="Pyruvate carboxyltransferase" evidence="10">
    <location>
        <begin position="4"/>
        <end position="266"/>
    </location>
</feature>
<evidence type="ECO:0000256" key="6">
    <source>
        <dbReference type="ARBA" id="ARBA00023304"/>
    </source>
</evidence>
<dbReference type="GO" id="GO:0009097">
    <property type="term" value="P:isoleucine biosynthetic process"/>
    <property type="evidence" value="ECO:0007669"/>
    <property type="project" value="UniProtKB-UniRule"/>
</dbReference>
<evidence type="ECO:0000256" key="8">
    <source>
        <dbReference type="NCBIfam" id="TIGR00977"/>
    </source>
</evidence>
<evidence type="ECO:0000259" key="10">
    <source>
        <dbReference type="PROSITE" id="PS50991"/>
    </source>
</evidence>
<accession>A0A9X8Y7S4</accession>
<dbReference type="InterPro" id="IPR036230">
    <property type="entry name" value="LeuA_allosteric_dom_sf"/>
</dbReference>
<gene>
    <name evidence="11" type="ORF">EDD78_10835</name>
</gene>
<dbReference type="PANTHER" id="PTHR43538">
    <property type="entry name" value="ALPHA-IPM SYNTHASE/HOMOCITRATE SYNTHASE"/>
    <property type="match status" value="1"/>
</dbReference>
<dbReference type="Proteomes" id="UP000294682">
    <property type="component" value="Unassembled WGS sequence"/>
</dbReference>
<keyword evidence="4" id="KW-0412">Isoleucine biosynthesis</keyword>
<dbReference type="PROSITE" id="PS00816">
    <property type="entry name" value="AIPM_HOMOCIT_SYNTH_2"/>
    <property type="match status" value="1"/>
</dbReference>
<dbReference type="GO" id="GO:0009098">
    <property type="term" value="P:L-leucine biosynthetic process"/>
    <property type="evidence" value="ECO:0007669"/>
    <property type="project" value="InterPro"/>
</dbReference>
<sequence>MRNLEIFDSTLRDGAQARNISFTVEDKLNIVRALDALGVRYIEAGNPTSNPKDLEFFTRAALLHLQNAELVAFGSTRHRERTPQDDPLLQRLLGAGTGTVAIFGKSSELHAREVLGVSLEENLHMIEETVRYCVQNGKQVIFDGEHFFDGYKQNPDYAMRTLQAAASAGAMRLVLCDTNGGCFPDEIAEITGKAVARFGGMVGIHCHDDTGCAVAGSLMAVGAGAVQVQGTFIGFGERCGNANLSAVIPSLQLKRGYACIPEGQLCELTATARYVAEVANIVLPAQLPYVGASAFAHKGGMHIDGVTKLRSSFEHVDPASVGNERDLLLSEMSGRTSLLHKIRAFAPGLRKDSAQVAQLMDILKRLEFEGYQFESASASFELVVLRHLELFSSPYRVELFRIVGEQADKQESKLSSAIVKVQVGERSEITAAEGQGPVNALDKALRKALEVFYPEIRDIRLVDYKVRVMEPQRATAAKVRVFIETTDGAASWTTVGVSTDIINASFKALTDSMDYKLYRSAKGL</sequence>
<keyword evidence="6" id="KW-0100">Branched-chain amino acid biosynthesis</keyword>
<evidence type="ECO:0000256" key="2">
    <source>
        <dbReference type="ARBA" id="ARBA00006154"/>
    </source>
</evidence>
<dbReference type="PANTHER" id="PTHR43538:SF1">
    <property type="entry name" value="(R)-CITRAMALATE SYNTHASE"/>
    <property type="match status" value="1"/>
</dbReference>
<dbReference type="InterPro" id="IPR005675">
    <property type="entry name" value="Citramal_synthase"/>
</dbReference>
<evidence type="ECO:0000256" key="7">
    <source>
        <dbReference type="ARBA" id="ARBA00048263"/>
    </source>
</evidence>
<dbReference type="AlphaFoldDB" id="A0A9X8Y7S4"/>
<dbReference type="Gene3D" id="3.30.160.270">
    <property type="match status" value="1"/>
</dbReference>
<evidence type="ECO:0000256" key="3">
    <source>
        <dbReference type="ARBA" id="ARBA00022605"/>
    </source>
</evidence>
<evidence type="ECO:0000256" key="1">
    <source>
        <dbReference type="ARBA" id="ARBA00004743"/>
    </source>
</evidence>
<organism evidence="11 12">
    <name type="scientific">Harryflintia acetispora</name>
    <dbReference type="NCBI Taxonomy" id="1849041"/>
    <lineage>
        <taxon>Bacteria</taxon>
        <taxon>Bacillati</taxon>
        <taxon>Bacillota</taxon>
        <taxon>Clostridia</taxon>
        <taxon>Eubacteriales</taxon>
        <taxon>Oscillospiraceae</taxon>
        <taxon>Harryflintia</taxon>
    </lineage>
</organism>
<keyword evidence="3" id="KW-0028">Amino-acid biosynthesis</keyword>
<keyword evidence="12" id="KW-1185">Reference proteome</keyword>
<dbReference type="SMART" id="SM00917">
    <property type="entry name" value="LeuA_dimer"/>
    <property type="match status" value="1"/>
</dbReference>
<protein>
    <recommendedName>
        <fullName evidence="8">Citramalate synthase</fullName>
        <ecNumber evidence="8">2.3.3.21</ecNumber>
    </recommendedName>
</protein>
<dbReference type="InterPro" id="IPR054691">
    <property type="entry name" value="LeuA/HCS_post-cat"/>
</dbReference>
<dbReference type="EC" id="2.3.3.21" evidence="8"/>
<dbReference type="SUPFAM" id="SSF51569">
    <property type="entry name" value="Aldolase"/>
    <property type="match status" value="1"/>
</dbReference>
<evidence type="ECO:0000313" key="12">
    <source>
        <dbReference type="Proteomes" id="UP000294682"/>
    </source>
</evidence>
<keyword evidence="5 9" id="KW-0808">Transferase</keyword>
<proteinExistence type="inferred from homology"/>
<dbReference type="GO" id="GO:0043714">
    <property type="term" value="F:(R)-citramalate synthase activity"/>
    <property type="evidence" value="ECO:0007669"/>
    <property type="project" value="UniProtKB-UniRule"/>
</dbReference>
<dbReference type="GO" id="GO:0003852">
    <property type="term" value="F:2-isopropylmalate synthase activity"/>
    <property type="evidence" value="ECO:0007669"/>
    <property type="project" value="InterPro"/>
</dbReference>
<dbReference type="Gene3D" id="1.10.238.260">
    <property type="match status" value="1"/>
</dbReference>
<evidence type="ECO:0000256" key="4">
    <source>
        <dbReference type="ARBA" id="ARBA00022624"/>
    </source>
</evidence>
<dbReference type="RefSeq" id="WP_132084781.1">
    <property type="nucleotide sequence ID" value="NZ_SLUK01000008.1"/>
</dbReference>
<evidence type="ECO:0000313" key="11">
    <source>
        <dbReference type="EMBL" id="TCL42724.1"/>
    </source>
</evidence>
<dbReference type="InterPro" id="IPR013785">
    <property type="entry name" value="Aldolase_TIM"/>
</dbReference>
<dbReference type="Pfam" id="PF22617">
    <property type="entry name" value="HCS_D2"/>
    <property type="match status" value="1"/>
</dbReference>
<dbReference type="PROSITE" id="PS00815">
    <property type="entry name" value="AIPM_HOMOCIT_SYNTH_1"/>
    <property type="match status" value="1"/>
</dbReference>
<evidence type="ECO:0000256" key="5">
    <source>
        <dbReference type="ARBA" id="ARBA00022679"/>
    </source>
</evidence>
<dbReference type="Pfam" id="PF00682">
    <property type="entry name" value="HMGL-like"/>
    <property type="match status" value="1"/>
</dbReference>
<name>A0A9X8Y7S4_9FIRM</name>
<comment type="pathway">
    <text evidence="1">Amino-acid biosynthesis; L-isoleucine biosynthesis; 2-oxobutanoate from pyruvate: step 1/3.</text>
</comment>
<comment type="caution">
    <text evidence="11">The sequence shown here is derived from an EMBL/GenBank/DDBJ whole genome shotgun (WGS) entry which is preliminary data.</text>
</comment>
<comment type="similarity">
    <text evidence="2 9">Belongs to the alpha-IPM synthase/homocitrate synthase family.</text>
</comment>
<dbReference type="SUPFAM" id="SSF110921">
    <property type="entry name" value="2-isopropylmalate synthase LeuA, allosteric (dimerisation) domain"/>
    <property type="match status" value="1"/>
</dbReference>
<dbReference type="NCBIfam" id="TIGR00977">
    <property type="entry name" value="citramal_synth"/>
    <property type="match status" value="1"/>
</dbReference>
<dbReference type="Pfam" id="PF08502">
    <property type="entry name" value="LeuA_dimer"/>
    <property type="match status" value="1"/>
</dbReference>
<evidence type="ECO:0000256" key="9">
    <source>
        <dbReference type="RuleBase" id="RU003523"/>
    </source>
</evidence>
<reference evidence="11 12" key="1">
    <citation type="submission" date="2019-03" db="EMBL/GenBank/DDBJ databases">
        <title>Genomic Encyclopedia of Type Strains, Phase IV (KMG-IV): sequencing the most valuable type-strain genomes for metagenomic binning, comparative biology and taxonomic classification.</title>
        <authorList>
            <person name="Goeker M."/>
        </authorList>
    </citation>
    <scope>NUCLEOTIDE SEQUENCE [LARGE SCALE GENOMIC DNA]</scope>
    <source>
        <strain evidence="11 12">DSM 100433</strain>
    </source>
</reference>
<dbReference type="CDD" id="cd07941">
    <property type="entry name" value="DRE_TIM_LeuA3"/>
    <property type="match status" value="1"/>
</dbReference>
<comment type="catalytic activity">
    <reaction evidence="7">
        <text>pyruvate + acetyl-CoA + H2O = (3R)-citramalate + CoA + H(+)</text>
        <dbReference type="Rhea" id="RHEA:19045"/>
        <dbReference type="ChEBI" id="CHEBI:15361"/>
        <dbReference type="ChEBI" id="CHEBI:15377"/>
        <dbReference type="ChEBI" id="CHEBI:15378"/>
        <dbReference type="ChEBI" id="CHEBI:30934"/>
        <dbReference type="ChEBI" id="CHEBI:57287"/>
        <dbReference type="ChEBI" id="CHEBI:57288"/>
        <dbReference type="EC" id="2.3.3.21"/>
    </reaction>
</comment>